<protein>
    <recommendedName>
        <fullName evidence="3">Molecular chaperone DnaJ</fullName>
    </recommendedName>
</protein>
<evidence type="ECO:0000313" key="2">
    <source>
        <dbReference type="Proteomes" id="UP000321617"/>
    </source>
</evidence>
<keyword evidence="2" id="KW-1185">Reference proteome</keyword>
<name>A0A562VH25_9ACTN</name>
<reference evidence="1 2" key="1">
    <citation type="journal article" date="2013" name="Stand. Genomic Sci.">
        <title>Genomic Encyclopedia of Type Strains, Phase I: The one thousand microbial genomes (KMG-I) project.</title>
        <authorList>
            <person name="Kyrpides N.C."/>
            <person name="Woyke T."/>
            <person name="Eisen J.A."/>
            <person name="Garrity G."/>
            <person name="Lilburn T.G."/>
            <person name="Beck B.J."/>
            <person name="Whitman W.B."/>
            <person name="Hugenholtz P."/>
            <person name="Klenk H.P."/>
        </authorList>
    </citation>
    <scope>NUCLEOTIDE SEQUENCE [LARGE SCALE GENOMIC DNA]</scope>
    <source>
        <strain evidence="1 2">DSM 45044</strain>
    </source>
</reference>
<dbReference type="OrthoDB" id="3696204at2"/>
<dbReference type="RefSeq" id="WP_147131325.1">
    <property type="nucleotide sequence ID" value="NZ_BAABIJ010000009.1"/>
</dbReference>
<evidence type="ECO:0000313" key="1">
    <source>
        <dbReference type="EMBL" id="TWJ17172.1"/>
    </source>
</evidence>
<comment type="caution">
    <text evidence="1">The sequence shown here is derived from an EMBL/GenBank/DDBJ whole genome shotgun (WGS) entry which is preliminary data.</text>
</comment>
<dbReference type="AlphaFoldDB" id="A0A562VH25"/>
<organism evidence="1 2">
    <name type="scientific">Stackebrandtia albiflava</name>
    <dbReference type="NCBI Taxonomy" id="406432"/>
    <lineage>
        <taxon>Bacteria</taxon>
        <taxon>Bacillati</taxon>
        <taxon>Actinomycetota</taxon>
        <taxon>Actinomycetes</taxon>
        <taxon>Glycomycetales</taxon>
        <taxon>Glycomycetaceae</taxon>
        <taxon>Stackebrandtia</taxon>
    </lineage>
</organism>
<proteinExistence type="predicted"/>
<sequence>MAERVPGELRTLCLTCGGSGEVSIPRARIDQPGRITGDMEGRECWSCDGDGWIRQARRDGTDGTAPGEP</sequence>
<accession>A0A562VH25</accession>
<dbReference type="Proteomes" id="UP000321617">
    <property type="component" value="Unassembled WGS sequence"/>
</dbReference>
<dbReference type="EMBL" id="VLLL01000001">
    <property type="protein sequence ID" value="TWJ17172.1"/>
    <property type="molecule type" value="Genomic_DNA"/>
</dbReference>
<gene>
    <name evidence="1" type="ORF">LX16_0089</name>
</gene>
<evidence type="ECO:0008006" key="3">
    <source>
        <dbReference type="Google" id="ProtNLM"/>
    </source>
</evidence>